<name>A0AAF1C2X6_9CHRO</name>
<proteinExistence type="predicted"/>
<organism evidence="1">
    <name type="scientific">Cyanobacterium aponinum AL20115</name>
    <dbReference type="NCBI Taxonomy" id="3090662"/>
    <lineage>
        <taxon>Bacteria</taxon>
        <taxon>Bacillati</taxon>
        <taxon>Cyanobacteriota</taxon>
        <taxon>Cyanophyceae</taxon>
        <taxon>Oscillatoriophycideae</taxon>
        <taxon>Chroococcales</taxon>
        <taxon>Geminocystaceae</taxon>
        <taxon>Cyanobacterium</taxon>
    </lineage>
</organism>
<dbReference type="RefSeq" id="WP_320001768.1">
    <property type="nucleotide sequence ID" value="NZ_CP138348.1"/>
</dbReference>
<sequence>MMNKYYSLVVFGNNKRVNLKKLNRELELQKSQCLEFFKNQIEININFLDSTIISFSEINKINNLLGNLKGDVLILLKIEYYPKDSWLKNIITSFDKSHHSILIGKITENNLLFNWFKQDKNNQEDIVNEIEKYLGNCALKKSFIEPILCLKSAYNEREKSCYKRIFREVETEILYLENVEVVKL</sequence>
<dbReference type="AlphaFoldDB" id="A0AAF1C2X6"/>
<reference evidence="1" key="1">
    <citation type="submission" date="2023-11" db="EMBL/GenBank/DDBJ databases">
        <title>Genome sequence of Cyanobacterium aponinum BCRC AL20115.</title>
        <authorList>
            <person name="Chang H.-Y."/>
            <person name="Lin K.-M."/>
            <person name="Hsueh H.-T."/>
            <person name="Chu H.-A."/>
            <person name="Kuo C.-H."/>
        </authorList>
    </citation>
    <scope>NUCLEOTIDE SEQUENCE</scope>
    <source>
        <strain evidence="1">AL20115</strain>
    </source>
</reference>
<gene>
    <name evidence="1" type="ORF">SAY89_02500</name>
</gene>
<protein>
    <submittedName>
        <fullName evidence="1">Uncharacterized protein</fullName>
    </submittedName>
</protein>
<accession>A0AAF1C2X6</accession>
<evidence type="ECO:0000313" key="1">
    <source>
        <dbReference type="EMBL" id="WPF89168.1"/>
    </source>
</evidence>
<dbReference type="EMBL" id="CP138348">
    <property type="protein sequence ID" value="WPF89168.1"/>
    <property type="molecule type" value="Genomic_DNA"/>
</dbReference>